<dbReference type="PANTHER" id="PTHR46995">
    <property type="entry name" value="OS09G0508200 PROTEIN"/>
    <property type="match status" value="1"/>
</dbReference>
<keyword evidence="1" id="KW-1185">Reference proteome</keyword>
<dbReference type="GeneID" id="104592812"/>
<evidence type="ECO:0000313" key="1">
    <source>
        <dbReference type="Proteomes" id="UP000189703"/>
    </source>
</evidence>
<dbReference type="KEGG" id="nnu:104592812"/>
<dbReference type="AlphaFoldDB" id="A0A1U7ZR04"/>
<dbReference type="OMA" id="MVYCDIC"/>
<dbReference type="eggNOG" id="ENOG502QQGB">
    <property type="taxonomic scope" value="Eukaryota"/>
</dbReference>
<dbReference type="Pfam" id="PF01190">
    <property type="entry name" value="Pollen_Ole_e_1"/>
    <property type="match status" value="1"/>
</dbReference>
<dbReference type="Proteomes" id="UP000189703">
    <property type="component" value="Unplaced"/>
</dbReference>
<evidence type="ECO:0000313" key="2">
    <source>
        <dbReference type="RefSeq" id="XP_010250610.1"/>
    </source>
</evidence>
<name>A0A1U7ZR04_NELNU</name>
<dbReference type="RefSeq" id="XP_010250610.1">
    <property type="nucleotide sequence ID" value="XM_010252308.2"/>
</dbReference>
<accession>A0A1U7ZR04</accession>
<gene>
    <name evidence="2" type="primary">LOC104592812</name>
</gene>
<dbReference type="OrthoDB" id="1588785at2759"/>
<proteinExistence type="predicted"/>
<dbReference type="FunCoup" id="A0A1U7ZR04">
    <property type="interactions" value="251"/>
</dbReference>
<sequence>MFAAMDPRVVFLLLVSFFTPLLSLKVHPAKPAAKITVMGVVYCDICSSNIFSRQSYFLPDVEVHMDCKFNANSQTTSERLSFSVNRTTDRFGVYSLEIPSVDGFECANGPAIESVCQASLIGSSSSSCNVPGLRKTSDQMAIISRQVNLCVYSLGALNYRPRKRNITLCGKYK</sequence>
<protein>
    <submittedName>
        <fullName evidence="2">Uncharacterized protein LOC104592812</fullName>
    </submittedName>
</protein>
<organism evidence="1 2">
    <name type="scientific">Nelumbo nucifera</name>
    <name type="common">Sacred lotus</name>
    <dbReference type="NCBI Taxonomy" id="4432"/>
    <lineage>
        <taxon>Eukaryota</taxon>
        <taxon>Viridiplantae</taxon>
        <taxon>Streptophyta</taxon>
        <taxon>Embryophyta</taxon>
        <taxon>Tracheophyta</taxon>
        <taxon>Spermatophyta</taxon>
        <taxon>Magnoliopsida</taxon>
        <taxon>Proteales</taxon>
        <taxon>Nelumbonaceae</taxon>
        <taxon>Nelumbo</taxon>
    </lineage>
</organism>
<dbReference type="PANTHER" id="PTHR46995:SF6">
    <property type="entry name" value="POLLEN OLE E 1 ALLERGEN AND EXTENSIN FAMILY PROTEIN"/>
    <property type="match status" value="1"/>
</dbReference>
<reference evidence="2" key="1">
    <citation type="submission" date="2025-08" db="UniProtKB">
        <authorList>
            <consortium name="RefSeq"/>
        </authorList>
    </citation>
    <scope>IDENTIFICATION</scope>
</reference>